<evidence type="ECO:0000256" key="1">
    <source>
        <dbReference type="SAM" id="MobiDB-lite"/>
    </source>
</evidence>
<proteinExistence type="predicted"/>
<keyword evidence="3" id="KW-1185">Reference proteome</keyword>
<accession>A0A7W3P4J5</accession>
<gene>
    <name evidence="2" type="ORF">FHX74_000464</name>
</gene>
<reference evidence="2 3" key="1">
    <citation type="submission" date="2020-07" db="EMBL/GenBank/DDBJ databases">
        <title>Sequencing the genomes of 1000 actinobacteria strains.</title>
        <authorList>
            <person name="Klenk H.-P."/>
        </authorList>
    </citation>
    <scope>NUCLEOTIDE SEQUENCE [LARGE SCALE GENOMIC DNA]</scope>
    <source>
        <strain evidence="2 3">DSM 100723</strain>
    </source>
</reference>
<protein>
    <submittedName>
        <fullName evidence="2">Uncharacterized protein</fullName>
    </submittedName>
</protein>
<dbReference type="RefSeq" id="WP_182558457.1">
    <property type="nucleotide sequence ID" value="NZ_JACGWT010000001.1"/>
</dbReference>
<dbReference type="AlphaFoldDB" id="A0A7W3P4J5"/>
<dbReference type="EMBL" id="JACGWT010000001">
    <property type="protein sequence ID" value="MBA8792870.1"/>
    <property type="molecule type" value="Genomic_DNA"/>
</dbReference>
<feature type="compositionally biased region" description="Basic and acidic residues" evidence="1">
    <location>
        <begin position="204"/>
        <end position="218"/>
    </location>
</feature>
<feature type="region of interest" description="Disordered" evidence="1">
    <location>
        <begin position="204"/>
        <end position="223"/>
    </location>
</feature>
<name>A0A7W3P4J5_9ACTN</name>
<sequence length="348" mass="38884">MVRHLARALTEWEDLPDGASASELTRRSLELGLAAQPVHDPIRLAVRCGADRSERLRRLPAYVLTPDMVDVCIAAANTLDYDNIAETVPEPDLTSGFLLLPQPLPMLSAGTEHLMLPRALAWFPSQTVDRGRVWGPAHFDSLEDVPLVPTTRMMCWGDPGADNRLGPPMALLGDHWWSAGRHYAEDELAGCVATTQALVRKMRADRTDPGPPRAERVGSHTAGEPVNDHDCHFLPRFLLAFWRLCEQSLTETTPQHSTGRGPRHQQAGDPADVRVVALRTRRSRQCEPDASGLTPRSWSHRWIVSMHRRHQWYPSEGRHKIIFVGPYVKGPADRPLQPSPETVRALAR</sequence>
<comment type="caution">
    <text evidence="2">The sequence shown here is derived from an EMBL/GenBank/DDBJ whole genome shotgun (WGS) entry which is preliminary data.</text>
</comment>
<organism evidence="2 3">
    <name type="scientific">Microlunatus kandeliicorticis</name>
    <dbReference type="NCBI Taxonomy" id="1759536"/>
    <lineage>
        <taxon>Bacteria</taxon>
        <taxon>Bacillati</taxon>
        <taxon>Actinomycetota</taxon>
        <taxon>Actinomycetes</taxon>
        <taxon>Propionibacteriales</taxon>
        <taxon>Propionibacteriaceae</taxon>
        <taxon>Microlunatus</taxon>
    </lineage>
</organism>
<evidence type="ECO:0000313" key="3">
    <source>
        <dbReference type="Proteomes" id="UP000523079"/>
    </source>
</evidence>
<dbReference type="Proteomes" id="UP000523079">
    <property type="component" value="Unassembled WGS sequence"/>
</dbReference>
<evidence type="ECO:0000313" key="2">
    <source>
        <dbReference type="EMBL" id="MBA8792870.1"/>
    </source>
</evidence>